<sequence length="130" mass="14212">MHGTKVTLAELGWDEMASVVDRAPETRWKLVFSSERTGTGAMSMGLAEIPPGRKLPLHHHEPPEIYHALEGEGLVEIDGTAHALEPGVSVFIPGNASHVTRNTGGGPLRFLFVFPTDSLEDVVYHFEERA</sequence>
<evidence type="ECO:0000313" key="4">
    <source>
        <dbReference type="Proteomes" id="UP000017819"/>
    </source>
</evidence>
<dbReference type="STRING" id="631454.N177_0432"/>
<organism evidence="3 4">
    <name type="scientific">Lutibaculum baratangense AMV1</name>
    <dbReference type="NCBI Taxonomy" id="631454"/>
    <lineage>
        <taxon>Bacteria</taxon>
        <taxon>Pseudomonadati</taxon>
        <taxon>Pseudomonadota</taxon>
        <taxon>Alphaproteobacteria</taxon>
        <taxon>Hyphomicrobiales</taxon>
        <taxon>Tepidamorphaceae</taxon>
        <taxon>Lutibaculum</taxon>
    </lineage>
</organism>
<dbReference type="Gene3D" id="2.60.120.10">
    <property type="entry name" value="Jelly Rolls"/>
    <property type="match status" value="1"/>
</dbReference>
<name>V4RLW2_9HYPH</name>
<dbReference type="OrthoDB" id="9798709at2"/>
<accession>V4RLW2</accession>
<dbReference type="PANTHER" id="PTHR35848:SF6">
    <property type="entry name" value="CUPIN TYPE-2 DOMAIN-CONTAINING PROTEIN"/>
    <property type="match status" value="1"/>
</dbReference>
<reference evidence="3 4" key="1">
    <citation type="journal article" date="2014" name="Genome Announc.">
        <title>Draft Genome Sequence of Lutibaculum baratangense Strain AMV1T, Isolated from a Mud Volcano in Andamans, India.</title>
        <authorList>
            <person name="Singh A."/>
            <person name="Sreenivas A."/>
            <person name="Sathyanarayana Reddy G."/>
            <person name="Pinnaka A.K."/>
            <person name="Shivaji S."/>
        </authorList>
    </citation>
    <scope>NUCLEOTIDE SEQUENCE [LARGE SCALE GENOMIC DNA]</scope>
    <source>
        <strain evidence="3 4">AMV1</strain>
    </source>
</reference>
<dbReference type="RefSeq" id="WP_023430583.1">
    <property type="nucleotide sequence ID" value="NZ_AWXZ01000012.1"/>
</dbReference>
<dbReference type="InterPro" id="IPR013096">
    <property type="entry name" value="Cupin_2"/>
</dbReference>
<gene>
    <name evidence="3" type="ORF">N177_0432</name>
</gene>
<proteinExistence type="predicted"/>
<dbReference type="Proteomes" id="UP000017819">
    <property type="component" value="Unassembled WGS sequence"/>
</dbReference>
<dbReference type="EMBL" id="AWXZ01000012">
    <property type="protein sequence ID" value="ESR27006.1"/>
    <property type="molecule type" value="Genomic_DNA"/>
</dbReference>
<evidence type="ECO:0000256" key="1">
    <source>
        <dbReference type="ARBA" id="ARBA00022723"/>
    </source>
</evidence>
<evidence type="ECO:0000313" key="3">
    <source>
        <dbReference type="EMBL" id="ESR27006.1"/>
    </source>
</evidence>
<dbReference type="InterPro" id="IPR051610">
    <property type="entry name" value="GPI/OXD"/>
</dbReference>
<dbReference type="AlphaFoldDB" id="V4RLW2"/>
<dbReference type="SUPFAM" id="SSF51182">
    <property type="entry name" value="RmlC-like cupins"/>
    <property type="match status" value="1"/>
</dbReference>
<dbReference type="InterPro" id="IPR014710">
    <property type="entry name" value="RmlC-like_jellyroll"/>
</dbReference>
<dbReference type="Pfam" id="PF07883">
    <property type="entry name" value="Cupin_2"/>
    <property type="match status" value="1"/>
</dbReference>
<dbReference type="eggNOG" id="COG0662">
    <property type="taxonomic scope" value="Bacteria"/>
</dbReference>
<evidence type="ECO:0000259" key="2">
    <source>
        <dbReference type="Pfam" id="PF07883"/>
    </source>
</evidence>
<dbReference type="InterPro" id="IPR011051">
    <property type="entry name" value="RmlC_Cupin_sf"/>
</dbReference>
<dbReference type="GO" id="GO:0046872">
    <property type="term" value="F:metal ion binding"/>
    <property type="evidence" value="ECO:0007669"/>
    <property type="project" value="UniProtKB-KW"/>
</dbReference>
<feature type="domain" description="Cupin type-2" evidence="2">
    <location>
        <begin position="46"/>
        <end position="114"/>
    </location>
</feature>
<keyword evidence="1" id="KW-0479">Metal-binding</keyword>
<protein>
    <recommendedName>
        <fullName evidence="2">Cupin type-2 domain-containing protein</fullName>
    </recommendedName>
</protein>
<keyword evidence="4" id="KW-1185">Reference proteome</keyword>
<dbReference type="PANTHER" id="PTHR35848">
    <property type="entry name" value="OXALATE-BINDING PROTEIN"/>
    <property type="match status" value="1"/>
</dbReference>
<comment type="caution">
    <text evidence="3">The sequence shown here is derived from an EMBL/GenBank/DDBJ whole genome shotgun (WGS) entry which is preliminary data.</text>
</comment>